<keyword evidence="4" id="KW-1185">Reference proteome</keyword>
<name>A0A5C3KUR4_COPMA</name>
<feature type="transmembrane region" description="Helical" evidence="1">
    <location>
        <begin position="191"/>
        <end position="216"/>
    </location>
</feature>
<dbReference type="Proteomes" id="UP000307440">
    <property type="component" value="Unassembled WGS sequence"/>
</dbReference>
<dbReference type="EMBL" id="ML210216">
    <property type="protein sequence ID" value="TFK23583.1"/>
    <property type="molecule type" value="Genomic_DNA"/>
</dbReference>
<feature type="chain" id="PRO_5022680996" evidence="2">
    <location>
        <begin position="30"/>
        <end position="404"/>
    </location>
</feature>
<dbReference type="Gene3D" id="2.60.120.260">
    <property type="entry name" value="Galactose-binding domain-like"/>
    <property type="match status" value="1"/>
</dbReference>
<dbReference type="STRING" id="230819.A0A5C3KUR4"/>
<gene>
    <name evidence="3" type="ORF">FA15DRAFT_705366</name>
</gene>
<organism evidence="3 4">
    <name type="scientific">Coprinopsis marcescibilis</name>
    <name type="common">Agaric fungus</name>
    <name type="synonym">Psathyrella marcescibilis</name>
    <dbReference type="NCBI Taxonomy" id="230819"/>
    <lineage>
        <taxon>Eukaryota</taxon>
        <taxon>Fungi</taxon>
        <taxon>Dikarya</taxon>
        <taxon>Basidiomycota</taxon>
        <taxon>Agaricomycotina</taxon>
        <taxon>Agaricomycetes</taxon>
        <taxon>Agaricomycetidae</taxon>
        <taxon>Agaricales</taxon>
        <taxon>Agaricineae</taxon>
        <taxon>Psathyrellaceae</taxon>
        <taxon>Coprinopsis</taxon>
    </lineage>
</organism>
<keyword evidence="1" id="KW-0812">Transmembrane</keyword>
<dbReference type="AlphaFoldDB" id="A0A5C3KUR4"/>
<reference evidence="3 4" key="1">
    <citation type="journal article" date="2019" name="Nat. Ecol. Evol.">
        <title>Megaphylogeny resolves global patterns of mushroom evolution.</title>
        <authorList>
            <person name="Varga T."/>
            <person name="Krizsan K."/>
            <person name="Foldi C."/>
            <person name="Dima B."/>
            <person name="Sanchez-Garcia M."/>
            <person name="Sanchez-Ramirez S."/>
            <person name="Szollosi G.J."/>
            <person name="Szarkandi J.G."/>
            <person name="Papp V."/>
            <person name="Albert L."/>
            <person name="Andreopoulos W."/>
            <person name="Angelini C."/>
            <person name="Antonin V."/>
            <person name="Barry K.W."/>
            <person name="Bougher N.L."/>
            <person name="Buchanan P."/>
            <person name="Buyck B."/>
            <person name="Bense V."/>
            <person name="Catcheside P."/>
            <person name="Chovatia M."/>
            <person name="Cooper J."/>
            <person name="Damon W."/>
            <person name="Desjardin D."/>
            <person name="Finy P."/>
            <person name="Geml J."/>
            <person name="Haridas S."/>
            <person name="Hughes K."/>
            <person name="Justo A."/>
            <person name="Karasinski D."/>
            <person name="Kautmanova I."/>
            <person name="Kiss B."/>
            <person name="Kocsube S."/>
            <person name="Kotiranta H."/>
            <person name="LaButti K.M."/>
            <person name="Lechner B.E."/>
            <person name="Liimatainen K."/>
            <person name="Lipzen A."/>
            <person name="Lukacs Z."/>
            <person name="Mihaltcheva S."/>
            <person name="Morgado L.N."/>
            <person name="Niskanen T."/>
            <person name="Noordeloos M.E."/>
            <person name="Ohm R.A."/>
            <person name="Ortiz-Santana B."/>
            <person name="Ovrebo C."/>
            <person name="Racz N."/>
            <person name="Riley R."/>
            <person name="Savchenko A."/>
            <person name="Shiryaev A."/>
            <person name="Soop K."/>
            <person name="Spirin V."/>
            <person name="Szebenyi C."/>
            <person name="Tomsovsky M."/>
            <person name="Tulloss R.E."/>
            <person name="Uehling J."/>
            <person name="Grigoriev I.V."/>
            <person name="Vagvolgyi C."/>
            <person name="Papp T."/>
            <person name="Martin F.M."/>
            <person name="Miettinen O."/>
            <person name="Hibbett D.S."/>
            <person name="Nagy L.G."/>
        </authorList>
    </citation>
    <scope>NUCLEOTIDE SEQUENCE [LARGE SCALE GENOMIC DNA]</scope>
    <source>
        <strain evidence="3 4">CBS 121175</strain>
    </source>
</reference>
<evidence type="ECO:0000313" key="4">
    <source>
        <dbReference type="Proteomes" id="UP000307440"/>
    </source>
</evidence>
<protein>
    <submittedName>
        <fullName evidence="3">Uncharacterized protein</fullName>
    </submittedName>
</protein>
<dbReference type="OrthoDB" id="3004867at2759"/>
<evidence type="ECO:0000256" key="1">
    <source>
        <dbReference type="SAM" id="Phobius"/>
    </source>
</evidence>
<keyword evidence="1" id="KW-0472">Membrane</keyword>
<evidence type="ECO:0000256" key="2">
    <source>
        <dbReference type="SAM" id="SignalP"/>
    </source>
</evidence>
<keyword evidence="1" id="KW-1133">Transmembrane helix</keyword>
<feature type="signal peptide" evidence="2">
    <location>
        <begin position="1"/>
        <end position="29"/>
    </location>
</feature>
<sequence>MTLLPSTSLVYLYLLLLSVLASDLITAQAQRNITIDDNNPRIVYSHGWQRIQDTDGVWVKGGAHMLSSFNPNAHASFKFNGTAIYYLAPRWPYRVGARIQIDERESIVDLQDHMQEENTGSGPSVSSEIVWLSQNLDPAIEHTMHIYPDSDADYFVLDTLMYTSLFVEDDQASPAEEEPTQENAKTEGVPMAMGIGIGVGVSILVVLLGAFTLVWLRKRRQRSRDAENKGRRVEFDYSRRAHAVDTVSRPFPSPSWQNPPSPYMIDAIRPGHQHSDSSFSESQATTITISTTATSEIVNSQILQPSNNGQERTVTPPPAAVAQAQASSPIHVYRPRSIKPGAHPTRWKTFSGVSTLFDEPPPAYSGSFSATPSRLRGKTLPVFLVPPGHLPAHGTDPRFAPDDL</sequence>
<evidence type="ECO:0000313" key="3">
    <source>
        <dbReference type="EMBL" id="TFK23583.1"/>
    </source>
</evidence>
<proteinExistence type="predicted"/>
<keyword evidence="2" id="KW-0732">Signal</keyword>
<accession>A0A5C3KUR4</accession>